<comment type="caution">
    <text evidence="1">The sequence shown here is derived from an EMBL/GenBank/DDBJ whole genome shotgun (WGS) entry which is preliminary data.</text>
</comment>
<evidence type="ECO:0000313" key="1">
    <source>
        <dbReference type="EMBL" id="MFD1303684.1"/>
    </source>
</evidence>
<dbReference type="Proteomes" id="UP001597176">
    <property type="component" value="Unassembled WGS sequence"/>
</dbReference>
<sequence>MSQSGVFVLKGDEALVPMLPAQFEAEVDFQRLLSRFPSLLVGDQIDPENPRRFILVKPELSIGHEQETARWSVDHLFLDQDGVPTLVEVKRQTDSRLRREVVGQMLDYAANFQSFWSAERIASAFEAACSQAGTEGDAVLAEFLGPEVTSEWFWTAVDTNIRAGKLRLMFVADHVPSELRRIVEFLNEQMSPAEVLALELRQFAGQGLRTIVPVVFGQTREAVGRKQAVRGSRWTEERLMAAFEDKFPPEVCSVAAAVMDWMKGTGLPIVFGTGRENGSAYPLLKPQGVAINPAYLSTEGKIWLQFKSLEGKPVFGDMELRRELLRRFARVDGTDLKETSLTGWAAVPLARVAADLDGSAKLISALDWMVRQVKDAP</sequence>
<evidence type="ECO:0008006" key="3">
    <source>
        <dbReference type="Google" id="ProtNLM"/>
    </source>
</evidence>
<accession>A0ABW3X4W0</accession>
<reference evidence="2" key="1">
    <citation type="journal article" date="2019" name="Int. J. Syst. Evol. Microbiol.">
        <title>The Global Catalogue of Microorganisms (GCM) 10K type strain sequencing project: providing services to taxonomists for standard genome sequencing and annotation.</title>
        <authorList>
            <consortium name="The Broad Institute Genomics Platform"/>
            <consortium name="The Broad Institute Genome Sequencing Center for Infectious Disease"/>
            <person name="Wu L."/>
            <person name="Ma J."/>
        </authorList>
    </citation>
    <scope>NUCLEOTIDE SEQUENCE [LARGE SCALE GENOMIC DNA]</scope>
    <source>
        <strain evidence="2">CCUG 56108</strain>
    </source>
</reference>
<dbReference type="Gene3D" id="3.40.1350.10">
    <property type="match status" value="1"/>
</dbReference>
<dbReference type="RefSeq" id="WP_238209303.1">
    <property type="nucleotide sequence ID" value="NZ_JBHTND010000035.1"/>
</dbReference>
<gene>
    <name evidence="1" type="ORF">ACFQ4G_19125</name>
</gene>
<proteinExistence type="predicted"/>
<keyword evidence="2" id="KW-1185">Reference proteome</keyword>
<organism evidence="1 2">
    <name type="scientific">Methylobacterium marchantiae</name>
    <dbReference type="NCBI Taxonomy" id="600331"/>
    <lineage>
        <taxon>Bacteria</taxon>
        <taxon>Pseudomonadati</taxon>
        <taxon>Pseudomonadota</taxon>
        <taxon>Alphaproteobacteria</taxon>
        <taxon>Hyphomicrobiales</taxon>
        <taxon>Methylobacteriaceae</taxon>
        <taxon>Methylobacterium</taxon>
    </lineage>
</organism>
<evidence type="ECO:0000313" key="2">
    <source>
        <dbReference type="Proteomes" id="UP001597176"/>
    </source>
</evidence>
<dbReference type="InterPro" id="IPR011856">
    <property type="entry name" value="tRNA_endonuc-like_dom_sf"/>
</dbReference>
<dbReference type="EMBL" id="JBHTND010000035">
    <property type="protein sequence ID" value="MFD1303684.1"/>
    <property type="molecule type" value="Genomic_DNA"/>
</dbReference>
<protein>
    <recommendedName>
        <fullName evidence="3">DUF4268 domain-containing protein</fullName>
    </recommendedName>
</protein>
<name>A0ABW3X4W0_9HYPH</name>